<protein>
    <submittedName>
        <fullName evidence="1">Uncharacterized protein</fullName>
    </submittedName>
</protein>
<reference evidence="1" key="2">
    <citation type="submission" date="2023-02" db="EMBL/GenBank/DDBJ databases">
        <authorList>
            <person name="Rayyan A."/>
            <person name="Meyer T."/>
            <person name="Kyndt J.A."/>
        </authorList>
    </citation>
    <scope>NUCLEOTIDE SEQUENCE</scope>
    <source>
        <strain evidence="1">DSM 9987</strain>
    </source>
</reference>
<name>A0ABT5JJU5_RHOTP</name>
<organism evidence="1 2">
    <name type="scientific">Rhodoplanes tepidamans</name>
    <name type="common">Rhodoplanes cryptolactis</name>
    <dbReference type="NCBI Taxonomy" id="200616"/>
    <lineage>
        <taxon>Bacteria</taxon>
        <taxon>Pseudomonadati</taxon>
        <taxon>Pseudomonadota</taxon>
        <taxon>Alphaproteobacteria</taxon>
        <taxon>Hyphomicrobiales</taxon>
        <taxon>Nitrobacteraceae</taxon>
        <taxon>Rhodoplanes</taxon>
    </lineage>
</organism>
<reference evidence="1" key="1">
    <citation type="journal article" date="2023" name="Microbiol Resour">
        <title>Genome Sequences of Rhodoplanes serenus and Two Thermotolerant Strains, Rhodoplanes tepidamans and 'Rhodoplanes cryptolactis,' Further Refine the Genus.</title>
        <authorList>
            <person name="Rayyan A.A."/>
            <person name="Kyndt J.A."/>
        </authorList>
    </citation>
    <scope>NUCLEOTIDE SEQUENCE</scope>
    <source>
        <strain evidence="1">DSM 9987</strain>
    </source>
</reference>
<accession>A0ABT5JJU5</accession>
<evidence type="ECO:0000313" key="1">
    <source>
        <dbReference type="EMBL" id="MDC7790006.1"/>
    </source>
</evidence>
<sequence>MIRTSTKLIHEGKYAAEVDVELLYNDDSSSPTMSLDDARKLEAMRLALRRGDLAEALRHGRVFELLPVVN</sequence>
<evidence type="ECO:0000313" key="2">
    <source>
        <dbReference type="Proteomes" id="UP001165652"/>
    </source>
</evidence>
<dbReference type="Proteomes" id="UP001165652">
    <property type="component" value="Unassembled WGS sequence"/>
</dbReference>
<gene>
    <name evidence="1" type="ORF">PQJ73_30370</name>
</gene>
<keyword evidence="2" id="KW-1185">Reference proteome</keyword>
<dbReference type="RefSeq" id="WP_272780826.1">
    <property type="nucleotide sequence ID" value="NZ_JAQQLI010000109.1"/>
</dbReference>
<dbReference type="EMBL" id="JAQQLI010000109">
    <property type="protein sequence ID" value="MDC7790006.1"/>
    <property type="molecule type" value="Genomic_DNA"/>
</dbReference>
<comment type="caution">
    <text evidence="1">The sequence shown here is derived from an EMBL/GenBank/DDBJ whole genome shotgun (WGS) entry which is preliminary data.</text>
</comment>
<proteinExistence type="predicted"/>